<accession>R9A5S6</accession>
<protein>
    <submittedName>
        <fullName evidence="1">NlpC-P60 family hydrolase domain protein</fullName>
    </submittedName>
</protein>
<sequence length="94" mass="11095">MKTYGDSLLGKHYDLYFEWSEDRIYCTELIWKIYDKITGIKIGKLKTLKDFDTSSKQVQTLMKKRYGNEIPYSEPVISPVDMFNSDELITIIEN</sequence>
<organism evidence="1 2">
    <name type="scientific">Leptospira wolbachii serovar Codice str. CDC</name>
    <dbReference type="NCBI Taxonomy" id="1218599"/>
    <lineage>
        <taxon>Bacteria</taxon>
        <taxon>Pseudomonadati</taxon>
        <taxon>Spirochaetota</taxon>
        <taxon>Spirochaetia</taxon>
        <taxon>Leptospirales</taxon>
        <taxon>Leptospiraceae</taxon>
        <taxon>Leptospira</taxon>
    </lineage>
</organism>
<dbReference type="GO" id="GO:0016787">
    <property type="term" value="F:hydrolase activity"/>
    <property type="evidence" value="ECO:0007669"/>
    <property type="project" value="UniProtKB-KW"/>
</dbReference>
<keyword evidence="2" id="KW-1185">Reference proteome</keyword>
<keyword evidence="1" id="KW-0378">Hydrolase</keyword>
<dbReference type="InterPro" id="IPR038765">
    <property type="entry name" value="Papain-like_cys_pep_sf"/>
</dbReference>
<dbReference type="OrthoDB" id="195541at2"/>
<name>R9A5S6_9LEPT</name>
<gene>
    <name evidence="1" type="ORF">LEP1GSC195_3883</name>
</gene>
<dbReference type="AlphaFoldDB" id="R9A5S6"/>
<dbReference type="Pfam" id="PF05708">
    <property type="entry name" value="Peptidase_C92"/>
    <property type="match status" value="1"/>
</dbReference>
<dbReference type="Proteomes" id="UP000013984">
    <property type="component" value="Unassembled WGS sequence"/>
</dbReference>
<dbReference type="Gene3D" id="3.90.1720.10">
    <property type="entry name" value="endopeptidase domain like (from Nostoc punctiforme)"/>
    <property type="match status" value="1"/>
</dbReference>
<comment type="caution">
    <text evidence="1">The sequence shown here is derived from an EMBL/GenBank/DDBJ whole genome shotgun (WGS) entry which is preliminary data.</text>
</comment>
<dbReference type="SUPFAM" id="SSF54001">
    <property type="entry name" value="Cysteine proteinases"/>
    <property type="match status" value="1"/>
</dbReference>
<dbReference type="EMBL" id="AOGZ02000014">
    <property type="protein sequence ID" value="EOQ97354.1"/>
    <property type="molecule type" value="Genomic_DNA"/>
</dbReference>
<dbReference type="InterPro" id="IPR024453">
    <property type="entry name" value="Peptidase_C92"/>
</dbReference>
<reference evidence="1" key="1">
    <citation type="submission" date="2013-04" db="EMBL/GenBank/DDBJ databases">
        <authorList>
            <person name="Harkins D.M."/>
            <person name="Durkin A.S."/>
            <person name="Brinkac L.M."/>
            <person name="Haft D.H."/>
            <person name="Selengut J.D."/>
            <person name="Sanka R."/>
            <person name="DePew J."/>
            <person name="Purushe J."/>
            <person name="Galloway R.L."/>
            <person name="Vinetz J.M."/>
            <person name="Sutton G.G."/>
            <person name="Nierman W.C."/>
            <person name="Fouts D.E."/>
        </authorList>
    </citation>
    <scope>NUCLEOTIDE SEQUENCE [LARGE SCALE GENOMIC DNA]</scope>
    <source>
        <strain evidence="1">CDC</strain>
    </source>
</reference>
<dbReference type="STRING" id="1218599.LEP1GSC195_3883"/>
<evidence type="ECO:0000313" key="1">
    <source>
        <dbReference type="EMBL" id="EOQ97354.1"/>
    </source>
</evidence>
<proteinExistence type="predicted"/>
<evidence type="ECO:0000313" key="2">
    <source>
        <dbReference type="Proteomes" id="UP000013984"/>
    </source>
</evidence>